<evidence type="ECO:0000256" key="2">
    <source>
        <dbReference type="ARBA" id="ARBA00022617"/>
    </source>
</evidence>
<evidence type="ECO:0000313" key="10">
    <source>
        <dbReference type="Proteomes" id="UP000570678"/>
    </source>
</evidence>
<evidence type="ECO:0000256" key="6">
    <source>
        <dbReference type="ARBA" id="ARBA00023033"/>
    </source>
</evidence>
<comment type="cofactor">
    <cofactor evidence="7">
        <name>heme</name>
        <dbReference type="ChEBI" id="CHEBI:30413"/>
    </cofactor>
</comment>
<comment type="caution">
    <text evidence="9">The sequence shown here is derived from an EMBL/GenBank/DDBJ whole genome shotgun (WGS) entry which is preliminary data.</text>
</comment>
<dbReference type="SUPFAM" id="SSF48264">
    <property type="entry name" value="Cytochrome P450"/>
    <property type="match status" value="1"/>
</dbReference>
<evidence type="ECO:0000313" key="9">
    <source>
        <dbReference type="EMBL" id="NKY58794.1"/>
    </source>
</evidence>
<dbReference type="InterPro" id="IPR001128">
    <property type="entry name" value="Cyt_P450"/>
</dbReference>
<dbReference type="Gene3D" id="1.10.630.10">
    <property type="entry name" value="Cytochrome P450"/>
    <property type="match status" value="1"/>
</dbReference>
<accession>A0A846YMK1</accession>
<dbReference type="GO" id="GO:0005506">
    <property type="term" value="F:iron ion binding"/>
    <property type="evidence" value="ECO:0007669"/>
    <property type="project" value="InterPro"/>
</dbReference>
<keyword evidence="4 8" id="KW-0560">Oxidoreductase</keyword>
<dbReference type="GO" id="GO:0016705">
    <property type="term" value="F:oxidoreductase activity, acting on paired donors, with incorporation or reduction of molecular oxygen"/>
    <property type="evidence" value="ECO:0007669"/>
    <property type="project" value="InterPro"/>
</dbReference>
<dbReference type="InterPro" id="IPR050196">
    <property type="entry name" value="Cytochrome_P450_Monoox"/>
</dbReference>
<evidence type="ECO:0000256" key="3">
    <source>
        <dbReference type="ARBA" id="ARBA00022723"/>
    </source>
</evidence>
<dbReference type="GO" id="GO:0020037">
    <property type="term" value="F:heme binding"/>
    <property type="evidence" value="ECO:0007669"/>
    <property type="project" value="InterPro"/>
</dbReference>
<dbReference type="PROSITE" id="PS00086">
    <property type="entry name" value="CYTOCHROME_P450"/>
    <property type="match status" value="1"/>
</dbReference>
<evidence type="ECO:0000256" key="7">
    <source>
        <dbReference type="PIRSR" id="PIRSR602403-1"/>
    </source>
</evidence>
<organism evidence="9 10">
    <name type="scientific">Nocardia flavorosea</name>
    <dbReference type="NCBI Taxonomy" id="53429"/>
    <lineage>
        <taxon>Bacteria</taxon>
        <taxon>Bacillati</taxon>
        <taxon>Actinomycetota</taxon>
        <taxon>Actinomycetes</taxon>
        <taxon>Mycobacteriales</taxon>
        <taxon>Nocardiaceae</taxon>
        <taxon>Nocardia</taxon>
    </lineage>
</organism>
<keyword evidence="6 8" id="KW-0503">Monooxygenase</keyword>
<evidence type="ECO:0000256" key="5">
    <source>
        <dbReference type="ARBA" id="ARBA00023004"/>
    </source>
</evidence>
<dbReference type="Proteomes" id="UP000570678">
    <property type="component" value="Unassembled WGS sequence"/>
</dbReference>
<keyword evidence="2 7" id="KW-0349">Heme</keyword>
<protein>
    <submittedName>
        <fullName evidence="9">Cytochrome P450</fullName>
    </submittedName>
</protein>
<dbReference type="PANTHER" id="PTHR24291:SF50">
    <property type="entry name" value="BIFUNCTIONAL ALBAFLAVENONE MONOOXYGENASE_TERPENE SYNTHASE"/>
    <property type="match status" value="1"/>
</dbReference>
<dbReference type="Pfam" id="PF00067">
    <property type="entry name" value="p450"/>
    <property type="match status" value="1"/>
</dbReference>
<keyword evidence="10" id="KW-1185">Reference proteome</keyword>
<evidence type="ECO:0000256" key="4">
    <source>
        <dbReference type="ARBA" id="ARBA00023002"/>
    </source>
</evidence>
<dbReference type="InterPro" id="IPR036396">
    <property type="entry name" value="Cyt_P450_sf"/>
</dbReference>
<sequence>GYFIPKGTRVTAMPLANHYNPDLWTAPETFDPDRFSDERAEDKTHRYAWMPFGGGVHKCIGLYFGQMEVKTIMHHLLLTHEWSVPASYTWQLDYTTLPVPRDGLPVRLKKL</sequence>
<dbReference type="PRINTS" id="PR00465">
    <property type="entry name" value="EP450IV"/>
</dbReference>
<feature type="binding site" description="axial binding residue" evidence="7">
    <location>
        <position position="59"/>
    </location>
    <ligand>
        <name>heme</name>
        <dbReference type="ChEBI" id="CHEBI:30413"/>
    </ligand>
    <ligandPart>
        <name>Fe</name>
        <dbReference type="ChEBI" id="CHEBI:18248"/>
    </ligandPart>
</feature>
<gene>
    <name evidence="9" type="ORF">HGA15_22115</name>
</gene>
<comment type="similarity">
    <text evidence="1 8">Belongs to the cytochrome P450 family.</text>
</comment>
<evidence type="ECO:0000256" key="1">
    <source>
        <dbReference type="ARBA" id="ARBA00010617"/>
    </source>
</evidence>
<feature type="non-terminal residue" evidence="9">
    <location>
        <position position="1"/>
    </location>
</feature>
<name>A0A846YMK1_9NOCA</name>
<keyword evidence="5 7" id="KW-0408">Iron</keyword>
<dbReference type="GO" id="GO:0004497">
    <property type="term" value="F:monooxygenase activity"/>
    <property type="evidence" value="ECO:0007669"/>
    <property type="project" value="UniProtKB-KW"/>
</dbReference>
<dbReference type="InterPro" id="IPR002403">
    <property type="entry name" value="Cyt_P450_E_grp-IV"/>
</dbReference>
<dbReference type="AlphaFoldDB" id="A0A846YMK1"/>
<evidence type="ECO:0000256" key="8">
    <source>
        <dbReference type="RuleBase" id="RU000461"/>
    </source>
</evidence>
<dbReference type="RefSeq" id="WP_168433927.1">
    <property type="nucleotide sequence ID" value="NZ_JAAXOT010000012.1"/>
</dbReference>
<dbReference type="InterPro" id="IPR017972">
    <property type="entry name" value="Cyt_P450_CS"/>
</dbReference>
<dbReference type="PANTHER" id="PTHR24291">
    <property type="entry name" value="CYTOCHROME P450 FAMILY 4"/>
    <property type="match status" value="1"/>
</dbReference>
<proteinExistence type="inferred from homology"/>
<keyword evidence="3 7" id="KW-0479">Metal-binding</keyword>
<reference evidence="9 10" key="1">
    <citation type="submission" date="2020-04" db="EMBL/GenBank/DDBJ databases">
        <title>MicrobeNet Type strains.</title>
        <authorList>
            <person name="Nicholson A.C."/>
        </authorList>
    </citation>
    <scope>NUCLEOTIDE SEQUENCE [LARGE SCALE GENOMIC DNA]</scope>
    <source>
        <strain evidence="9 10">JCM 3332</strain>
    </source>
</reference>
<dbReference type="EMBL" id="JAAXOT010000012">
    <property type="protein sequence ID" value="NKY58794.1"/>
    <property type="molecule type" value="Genomic_DNA"/>
</dbReference>